<evidence type="ECO:0000256" key="2">
    <source>
        <dbReference type="SAM" id="MobiDB-lite"/>
    </source>
</evidence>
<organism evidence="3">
    <name type="scientific">Cladocopium goreaui</name>
    <dbReference type="NCBI Taxonomy" id="2562237"/>
    <lineage>
        <taxon>Eukaryota</taxon>
        <taxon>Sar</taxon>
        <taxon>Alveolata</taxon>
        <taxon>Dinophyceae</taxon>
        <taxon>Suessiales</taxon>
        <taxon>Symbiodiniaceae</taxon>
        <taxon>Cladocopium</taxon>
    </lineage>
</organism>
<protein>
    <submittedName>
        <fullName evidence="3">Uncharacterized protein</fullName>
    </submittedName>
</protein>
<sequence length="379" mass="42498">MSQSEKWPDWGYEEGCWAQGTNNKARPSGIGTTSWARRQRVQAAAQERDRLAAAGHADALEAQAKAAASKAASMKKQAEEAQEEAARIAEALEASRKKEKCPFLAKRKRAAKEKGAKKALQNLAKRFPAKEALQNLAKRFQAKEALQNLAKRFPAKEALQNLAKRFQAKEALQNLAKRFQAKKALQNLAKRFLQKTLLLAQAKLQILAKRILKKEQETLSKGTAEWKKKERLLPSPSPAKSQADWGRSSGSTSSSSSSSESSSKEPLSKGPTVLTMKPNKRIAVDWHGVLVINDQYNKENTECLESLKKAGYEVHLLSFCGFKRSQEVWNWAWHEWEGWTSVNFTWKRCGPKGKAEWQEVNLLLLQLQSCCPRDLEQGG</sequence>
<reference evidence="3" key="1">
    <citation type="submission" date="2022-10" db="EMBL/GenBank/DDBJ databases">
        <authorList>
            <person name="Chen Y."/>
            <person name="Dougan E. K."/>
            <person name="Chan C."/>
            <person name="Rhodes N."/>
            <person name="Thang M."/>
        </authorList>
    </citation>
    <scope>NUCLEOTIDE SEQUENCE</scope>
</reference>
<evidence type="ECO:0000313" key="3">
    <source>
        <dbReference type="EMBL" id="CAI4009854.1"/>
    </source>
</evidence>
<keyword evidence="5" id="KW-1185">Reference proteome</keyword>
<evidence type="ECO:0000313" key="5">
    <source>
        <dbReference type="Proteomes" id="UP001152797"/>
    </source>
</evidence>
<comment type="caution">
    <text evidence="3">The sequence shown here is derived from an EMBL/GenBank/DDBJ whole genome shotgun (WGS) entry which is preliminary data.</text>
</comment>
<reference evidence="4 5" key="2">
    <citation type="submission" date="2024-05" db="EMBL/GenBank/DDBJ databases">
        <authorList>
            <person name="Chen Y."/>
            <person name="Shah S."/>
            <person name="Dougan E. K."/>
            <person name="Thang M."/>
            <person name="Chan C."/>
        </authorList>
    </citation>
    <scope>NUCLEOTIDE SEQUENCE [LARGE SCALE GENOMIC DNA]</scope>
</reference>
<feature type="coiled-coil region" evidence="1">
    <location>
        <begin position="57"/>
        <end position="98"/>
    </location>
</feature>
<name>A0A9P1GGY2_9DINO</name>
<proteinExistence type="predicted"/>
<feature type="compositionally biased region" description="Basic and acidic residues" evidence="2">
    <location>
        <begin position="223"/>
        <end position="232"/>
    </location>
</feature>
<feature type="region of interest" description="Disordered" evidence="2">
    <location>
        <begin position="18"/>
        <end position="52"/>
    </location>
</feature>
<evidence type="ECO:0000256" key="1">
    <source>
        <dbReference type="SAM" id="Coils"/>
    </source>
</evidence>
<dbReference type="Proteomes" id="UP001152797">
    <property type="component" value="Unassembled WGS sequence"/>
</dbReference>
<keyword evidence="1" id="KW-0175">Coiled coil</keyword>
<dbReference type="EMBL" id="CAMXCT030004660">
    <property type="protein sequence ID" value="CAL4797166.1"/>
    <property type="molecule type" value="Genomic_DNA"/>
</dbReference>
<dbReference type="EMBL" id="CAMXCT010004660">
    <property type="protein sequence ID" value="CAI4009854.1"/>
    <property type="molecule type" value="Genomic_DNA"/>
</dbReference>
<evidence type="ECO:0000313" key="4">
    <source>
        <dbReference type="EMBL" id="CAL4797166.1"/>
    </source>
</evidence>
<feature type="region of interest" description="Disordered" evidence="2">
    <location>
        <begin position="223"/>
        <end position="274"/>
    </location>
</feature>
<dbReference type="EMBL" id="CAMXCT020004660">
    <property type="protein sequence ID" value="CAL1163229.1"/>
    <property type="molecule type" value="Genomic_DNA"/>
</dbReference>
<feature type="compositionally biased region" description="Low complexity" evidence="2">
    <location>
        <begin position="248"/>
        <end position="261"/>
    </location>
</feature>
<gene>
    <name evidence="3" type="ORF">C1SCF055_LOCUS35185</name>
</gene>
<dbReference type="AlphaFoldDB" id="A0A9P1GGY2"/>
<feature type="compositionally biased region" description="Polar residues" evidence="2">
    <location>
        <begin position="19"/>
        <end position="35"/>
    </location>
</feature>
<accession>A0A9P1GGY2</accession>